<dbReference type="InterPro" id="IPR036881">
    <property type="entry name" value="Glyco_hydro_3_C_sf"/>
</dbReference>
<keyword evidence="5" id="KW-1185">Reference proteome</keyword>
<dbReference type="Pfam" id="PF00933">
    <property type="entry name" value="Glyco_hydro_3"/>
    <property type="match status" value="1"/>
</dbReference>
<dbReference type="AlphaFoldDB" id="A0A6C2UL86"/>
<name>A0A6C2UL86_9BACT</name>
<dbReference type="InterPro" id="IPR017853">
    <property type="entry name" value="GH"/>
</dbReference>
<dbReference type="PANTHER" id="PTHR42715">
    <property type="entry name" value="BETA-GLUCOSIDASE"/>
    <property type="match status" value="1"/>
</dbReference>
<dbReference type="InterPro" id="IPR026891">
    <property type="entry name" value="Fn3-like"/>
</dbReference>
<dbReference type="RefSeq" id="WP_136062181.1">
    <property type="nucleotide sequence ID" value="NZ_CAAHFH010000002.1"/>
</dbReference>
<dbReference type="PRINTS" id="PR00133">
    <property type="entry name" value="GLHYDRLASE3"/>
</dbReference>
<dbReference type="InterPro" id="IPR002772">
    <property type="entry name" value="Glyco_hydro_3_C"/>
</dbReference>
<dbReference type="Pfam" id="PF14310">
    <property type="entry name" value="Fn3-like"/>
    <property type="match status" value="1"/>
</dbReference>
<protein>
    <submittedName>
        <fullName evidence="4">Beta-glucosidase BoGH3A</fullName>
    </submittedName>
</protein>
<keyword evidence="2" id="KW-0378">Hydrolase</keyword>
<dbReference type="SUPFAM" id="SSF51445">
    <property type="entry name" value="(Trans)glycosidases"/>
    <property type="match status" value="1"/>
</dbReference>
<dbReference type="SMART" id="SM01217">
    <property type="entry name" value="Fn3_like"/>
    <property type="match status" value="1"/>
</dbReference>
<dbReference type="Gene3D" id="2.60.40.10">
    <property type="entry name" value="Immunoglobulins"/>
    <property type="match status" value="1"/>
</dbReference>
<sequence>MSERHIIGLGILLAILVGPASGDGDPWRNTALDQDARVADLLGRMTIEEKVKICYGAFISGGVPRLGIQPLILADGPVGIRLLRDPKIFTSTHGKWQNTGDGEVVTVGADTIERTTALPGTLALAACWDRGLAEEYAAVMGREMRALGKHVLLAPGINMMRDPRGGRNYEYLGEDPYLTAEMAVGYVRGLQRYGVGANLKHFVANECETYRHYTSAKMDERVLREIYAYPFEQAIRRAGAWSLMTGNNLYAGTHVAENHDLLTTLLRDKVGFDGVILTDWRSAYRAEASVRAGLDMTTGFCKYAYGEGNLLKLVKDGTIAEENLDRMAGHVLRLYLRVGLLGDALPAGGVDTAENKAVARKVARQSIVLLKNDRTLLPVLDMKTALLCGPAADKVIMGTGSGRVNKGVGNVSIKEAFVARLGAEAVTCRESVENVTDDDLRAGLVVYCAKDGVGGEGADLSSTQLPGAQADEIRALAARSDQLVVLLQCGTSVDTTGWDEVVDAFAVVWNGGQAFGYAVVDALTGDGDFVGRLPCVFGNSVEDWPVAGAGVEWPAKRILVGELPAKNYGSDRPQVHGFDAEYKEGLLCGHRWFIEKGIAQRYPFGFGLSRTTFELQEGMVEPVEDGWSVNVAVKNTGKISGMCTVQLYAEDLICSVEQPPRELRGFTQVQVEPGQTSVAFINLRRNDLCFYDISRNAWKLEAGKFVLHVGTSSENLPLGLEVDVVKDQWFAAP</sequence>
<accession>A0A6C2UL86</accession>
<dbReference type="InterPro" id="IPR013783">
    <property type="entry name" value="Ig-like_fold"/>
</dbReference>
<dbReference type="SUPFAM" id="SSF52279">
    <property type="entry name" value="Beta-D-glucan exohydrolase, C-terminal domain"/>
    <property type="match status" value="1"/>
</dbReference>
<reference evidence="4 5" key="1">
    <citation type="submission" date="2019-04" db="EMBL/GenBank/DDBJ databases">
        <authorList>
            <person name="Van Vliet M D."/>
        </authorList>
    </citation>
    <scope>NUCLEOTIDE SEQUENCE [LARGE SCALE GENOMIC DNA]</scope>
    <source>
        <strain evidence="4 5">F21</strain>
    </source>
</reference>
<dbReference type="Proteomes" id="UP000346198">
    <property type="component" value="Unassembled WGS sequence"/>
</dbReference>
<dbReference type="GO" id="GO:0004553">
    <property type="term" value="F:hydrolase activity, hydrolyzing O-glycosyl compounds"/>
    <property type="evidence" value="ECO:0007669"/>
    <property type="project" value="InterPro"/>
</dbReference>
<dbReference type="PANTHER" id="PTHR42715:SF10">
    <property type="entry name" value="BETA-GLUCOSIDASE"/>
    <property type="match status" value="1"/>
</dbReference>
<organism evidence="4 5">
    <name type="scientific">Pontiella sulfatireligans</name>
    <dbReference type="NCBI Taxonomy" id="2750658"/>
    <lineage>
        <taxon>Bacteria</taxon>
        <taxon>Pseudomonadati</taxon>
        <taxon>Kiritimatiellota</taxon>
        <taxon>Kiritimatiellia</taxon>
        <taxon>Kiritimatiellales</taxon>
        <taxon>Pontiellaceae</taxon>
        <taxon>Pontiella</taxon>
    </lineage>
</organism>
<dbReference type="EMBL" id="CAAHFH010000002">
    <property type="protein sequence ID" value="VGO20653.1"/>
    <property type="molecule type" value="Genomic_DNA"/>
</dbReference>
<gene>
    <name evidence="4" type="ORF">SCARR_02719</name>
</gene>
<evidence type="ECO:0000256" key="1">
    <source>
        <dbReference type="ARBA" id="ARBA00005336"/>
    </source>
</evidence>
<evidence type="ECO:0000256" key="2">
    <source>
        <dbReference type="ARBA" id="ARBA00022801"/>
    </source>
</evidence>
<dbReference type="Gene3D" id="3.40.50.1700">
    <property type="entry name" value="Glycoside hydrolase family 3 C-terminal domain"/>
    <property type="match status" value="1"/>
</dbReference>
<dbReference type="InterPro" id="IPR050288">
    <property type="entry name" value="Cellulose_deg_GH3"/>
</dbReference>
<dbReference type="GO" id="GO:0005975">
    <property type="term" value="P:carbohydrate metabolic process"/>
    <property type="evidence" value="ECO:0007669"/>
    <property type="project" value="InterPro"/>
</dbReference>
<dbReference type="Gene3D" id="3.20.20.300">
    <property type="entry name" value="Glycoside hydrolase, family 3, N-terminal domain"/>
    <property type="match status" value="1"/>
</dbReference>
<evidence type="ECO:0000313" key="5">
    <source>
        <dbReference type="Proteomes" id="UP000346198"/>
    </source>
</evidence>
<evidence type="ECO:0000259" key="3">
    <source>
        <dbReference type="SMART" id="SM01217"/>
    </source>
</evidence>
<dbReference type="Pfam" id="PF01915">
    <property type="entry name" value="Glyco_hydro_3_C"/>
    <property type="match status" value="1"/>
</dbReference>
<dbReference type="InterPro" id="IPR001764">
    <property type="entry name" value="Glyco_hydro_3_N"/>
</dbReference>
<feature type="domain" description="Fibronectin type III-like" evidence="3">
    <location>
        <begin position="643"/>
        <end position="713"/>
    </location>
</feature>
<proteinExistence type="inferred from homology"/>
<comment type="similarity">
    <text evidence="1">Belongs to the glycosyl hydrolase 3 family.</text>
</comment>
<dbReference type="InterPro" id="IPR036962">
    <property type="entry name" value="Glyco_hydro_3_N_sf"/>
</dbReference>
<evidence type="ECO:0000313" key="4">
    <source>
        <dbReference type="EMBL" id="VGO20653.1"/>
    </source>
</evidence>